<protein>
    <submittedName>
        <fullName evidence="2">DDE_Tnp_Tn3 domain-containing protein</fullName>
    </submittedName>
</protein>
<organism evidence="1 2">
    <name type="scientific">Globodera pallida</name>
    <name type="common">Potato cyst nematode worm</name>
    <name type="synonym">Heterodera pallida</name>
    <dbReference type="NCBI Taxonomy" id="36090"/>
    <lineage>
        <taxon>Eukaryota</taxon>
        <taxon>Metazoa</taxon>
        <taxon>Ecdysozoa</taxon>
        <taxon>Nematoda</taxon>
        <taxon>Chromadorea</taxon>
        <taxon>Rhabditida</taxon>
        <taxon>Tylenchina</taxon>
        <taxon>Tylenchomorpha</taxon>
        <taxon>Tylenchoidea</taxon>
        <taxon>Heteroderidae</taxon>
        <taxon>Heteroderinae</taxon>
        <taxon>Globodera</taxon>
    </lineage>
</organism>
<sequence length="216" mass="24219">MFVDRDRRWTVCCGQNQINYNSLMSLGNRHSSPNFFHQTVHRDMLVWLESLAFPVNLGDLVCPEVSSTMPMPVVKHVQPDHLEQLAQEVRLDQRGSDGLPGPPGTHGIEPVILDFPESWDLLDSPDYLDNHANRVALDRPALQGLRALLDPQDAKALLDIRPMRDSQATLGLLGRLANPGCRDILAYPAYLGHQDSTGRMANIAIVHREQHPKSNR</sequence>
<proteinExistence type="predicted"/>
<dbReference type="Proteomes" id="UP000050741">
    <property type="component" value="Unassembled WGS sequence"/>
</dbReference>
<evidence type="ECO:0000313" key="1">
    <source>
        <dbReference type="Proteomes" id="UP000050741"/>
    </source>
</evidence>
<evidence type="ECO:0000313" key="2">
    <source>
        <dbReference type="WBParaSite" id="GPLIN_000785900"/>
    </source>
</evidence>
<reference evidence="1" key="1">
    <citation type="submission" date="2013-12" db="EMBL/GenBank/DDBJ databases">
        <authorList>
            <person name="Aslett M."/>
        </authorList>
    </citation>
    <scope>NUCLEOTIDE SEQUENCE [LARGE SCALE GENOMIC DNA]</scope>
    <source>
        <strain evidence="1">Lindley</strain>
    </source>
</reference>
<reference evidence="1" key="2">
    <citation type="submission" date="2014-05" db="EMBL/GenBank/DDBJ databases">
        <title>The genome and life-stage specific transcriptomes of Globodera pallida elucidate key aspects of plant parasitism by a cyst nematode.</title>
        <authorList>
            <person name="Cotton J.A."/>
            <person name="Lilley C.J."/>
            <person name="Jones L.M."/>
            <person name="Kikuchi T."/>
            <person name="Reid A.J."/>
            <person name="Thorpe P."/>
            <person name="Tsai I.J."/>
            <person name="Beasley H."/>
            <person name="Blok V."/>
            <person name="Cock P.J.A."/>
            <person name="Van den Akker S.E."/>
            <person name="Holroyd N."/>
            <person name="Hunt M."/>
            <person name="Mantelin S."/>
            <person name="Naghra H."/>
            <person name="Pain A."/>
            <person name="Palomares-Rius J.E."/>
            <person name="Zarowiecki M."/>
            <person name="Berriman M."/>
            <person name="Jones J.T."/>
            <person name="Urwin P.E."/>
        </authorList>
    </citation>
    <scope>NUCLEOTIDE SEQUENCE [LARGE SCALE GENOMIC DNA]</scope>
    <source>
        <strain evidence="1">Lindley</strain>
    </source>
</reference>
<reference evidence="2" key="3">
    <citation type="submission" date="2016-06" db="UniProtKB">
        <authorList>
            <consortium name="WormBaseParasite"/>
        </authorList>
    </citation>
    <scope>IDENTIFICATION</scope>
</reference>
<dbReference type="AlphaFoldDB" id="A0A183C4R5"/>
<keyword evidence="1" id="KW-1185">Reference proteome</keyword>
<accession>A0A183C4R5</accession>
<dbReference type="WBParaSite" id="GPLIN_000785900">
    <property type="protein sequence ID" value="GPLIN_000785900"/>
    <property type="gene ID" value="GPLIN_000785900"/>
</dbReference>
<name>A0A183C4R5_GLOPA</name>